<keyword evidence="1" id="KW-0808">Transferase</keyword>
<dbReference type="Pfam" id="PF08541">
    <property type="entry name" value="ACP_syn_III_C"/>
    <property type="match status" value="1"/>
</dbReference>
<dbReference type="PANTHER" id="PTHR34069">
    <property type="entry name" value="3-OXOACYL-[ACYL-CARRIER-PROTEIN] SYNTHASE 3"/>
    <property type="match status" value="1"/>
</dbReference>
<evidence type="ECO:0000313" key="5">
    <source>
        <dbReference type="EMBL" id="MBC5592381.1"/>
    </source>
</evidence>
<evidence type="ECO:0000256" key="2">
    <source>
        <dbReference type="ARBA" id="ARBA00023315"/>
    </source>
</evidence>
<dbReference type="InterPro" id="IPR016039">
    <property type="entry name" value="Thiolase-like"/>
</dbReference>
<feature type="domain" description="Beta-ketoacyl-[acyl-carrier-protein] synthase III N-terminal" evidence="4">
    <location>
        <begin position="114"/>
        <end position="190"/>
    </location>
</feature>
<keyword evidence="6" id="KW-1185">Reference proteome</keyword>
<dbReference type="Pfam" id="PF08545">
    <property type="entry name" value="ACP_syn_III"/>
    <property type="match status" value="1"/>
</dbReference>
<name>A0ABR7C459_9BACE</name>
<protein>
    <submittedName>
        <fullName evidence="5">Ketoacyl-ACP synthase III</fullName>
    </submittedName>
</protein>
<proteinExistence type="predicted"/>
<dbReference type="Gene3D" id="3.40.47.10">
    <property type="match status" value="1"/>
</dbReference>
<dbReference type="CDD" id="cd00830">
    <property type="entry name" value="KAS_III"/>
    <property type="match status" value="1"/>
</dbReference>
<dbReference type="RefSeq" id="WP_117652565.1">
    <property type="nucleotide sequence ID" value="NZ_JACOOG010000001.1"/>
</dbReference>
<accession>A0ABR7C459</accession>
<evidence type="ECO:0000259" key="4">
    <source>
        <dbReference type="Pfam" id="PF08545"/>
    </source>
</evidence>
<evidence type="ECO:0000256" key="1">
    <source>
        <dbReference type="ARBA" id="ARBA00022679"/>
    </source>
</evidence>
<dbReference type="PANTHER" id="PTHR34069:SF3">
    <property type="entry name" value="ACYL-COA:ACYL-COA ALKYLTRANSFERASE"/>
    <property type="match status" value="1"/>
</dbReference>
<gene>
    <name evidence="5" type="ORF">H8S53_14270</name>
</gene>
<feature type="domain" description="Beta-ketoacyl-[acyl-carrier-protein] synthase III C-terminal" evidence="3">
    <location>
        <begin position="256"/>
        <end position="339"/>
    </location>
</feature>
<dbReference type="InterPro" id="IPR013747">
    <property type="entry name" value="ACP_syn_III_C"/>
</dbReference>
<evidence type="ECO:0000259" key="3">
    <source>
        <dbReference type="Pfam" id="PF08541"/>
    </source>
</evidence>
<dbReference type="EMBL" id="JACOOG010000001">
    <property type="protein sequence ID" value="MBC5592381.1"/>
    <property type="molecule type" value="Genomic_DNA"/>
</dbReference>
<comment type="caution">
    <text evidence="5">The sequence shown here is derived from an EMBL/GenBank/DDBJ whole genome shotgun (WGS) entry which is preliminary data.</text>
</comment>
<dbReference type="Proteomes" id="UP000600230">
    <property type="component" value="Unassembled WGS sequence"/>
</dbReference>
<dbReference type="InterPro" id="IPR013751">
    <property type="entry name" value="ACP_syn_III_N"/>
</dbReference>
<keyword evidence="2" id="KW-0012">Acyltransferase</keyword>
<dbReference type="SUPFAM" id="SSF53901">
    <property type="entry name" value="Thiolase-like"/>
    <property type="match status" value="1"/>
</dbReference>
<sequence length="352" mass="38385">MAFLSFSNVKFAGVAAAVPKIVKEIKDLSFFSPGEADKVIALTHIERSRMVPKGMCCSDLCYEAAEQLIERLQWNKQDIGALIYVSLSRDYLTPHTSALLQDKLGLSKECYAIDVPLACSGYVYGLSVIAGLMQNGGIKKGLLLVGETTSQLQSPLDKTIWPLHGDGGTATALEFNEGASPMLFHFATDGSRGDAIINLDGGMRHPITEESMRMIEVEPGIIRNRTQSVLDGMNVFGFSIKEPPASIKSLTEYYDFSLDDIDYLILHQANKYMDDKIGKKLKVPADKIPFSLMQYGNTSSASIPITMVVGIGEKLSLEDADVVICGFGSGLSWGSAYIKLDHIICLPLIELD</sequence>
<evidence type="ECO:0000313" key="6">
    <source>
        <dbReference type="Proteomes" id="UP000600230"/>
    </source>
</evidence>
<organism evidence="5 6">
    <name type="scientific">Bacteroides parvus</name>
    <dbReference type="NCBI Taxonomy" id="2763025"/>
    <lineage>
        <taxon>Bacteria</taxon>
        <taxon>Pseudomonadati</taxon>
        <taxon>Bacteroidota</taxon>
        <taxon>Bacteroidia</taxon>
        <taxon>Bacteroidales</taxon>
        <taxon>Bacteroidaceae</taxon>
        <taxon>Bacteroides</taxon>
    </lineage>
</organism>
<reference evidence="5 6" key="1">
    <citation type="submission" date="2020-08" db="EMBL/GenBank/DDBJ databases">
        <title>Genome public.</title>
        <authorList>
            <person name="Liu C."/>
            <person name="Sun Q."/>
        </authorList>
    </citation>
    <scope>NUCLEOTIDE SEQUENCE [LARGE SCALE GENOMIC DNA]</scope>
    <source>
        <strain evidence="5 6">NSJ-21</strain>
    </source>
</reference>